<evidence type="ECO:0000256" key="1">
    <source>
        <dbReference type="SAM" id="Phobius"/>
    </source>
</evidence>
<protein>
    <submittedName>
        <fullName evidence="2">Uncharacterized protein</fullName>
    </submittedName>
</protein>
<keyword evidence="3" id="KW-1185">Reference proteome</keyword>
<proteinExistence type="predicted"/>
<feature type="transmembrane region" description="Helical" evidence="1">
    <location>
        <begin position="62"/>
        <end position="80"/>
    </location>
</feature>
<keyword evidence="1" id="KW-0472">Membrane</keyword>
<dbReference type="EMBL" id="OZ035842">
    <property type="protein sequence ID" value="CAL1594642.1"/>
    <property type="molecule type" value="Genomic_DNA"/>
</dbReference>
<evidence type="ECO:0000313" key="3">
    <source>
        <dbReference type="Proteomes" id="UP001497482"/>
    </source>
</evidence>
<name>A0AAV2L5L3_KNICA</name>
<sequence>MCFMTATDPAAQVSSSISSSGQQLHQQLSSGQQLRSAAQVRSAAQIPAHLYISTVLRHHKPVFVVPLAPPGGLLMFIVLVRGSH</sequence>
<dbReference type="Proteomes" id="UP001497482">
    <property type="component" value="Chromosome 20"/>
</dbReference>
<keyword evidence="1" id="KW-0812">Transmembrane</keyword>
<organism evidence="2 3">
    <name type="scientific">Knipowitschia caucasica</name>
    <name type="common">Caucasian dwarf goby</name>
    <name type="synonym">Pomatoschistus caucasicus</name>
    <dbReference type="NCBI Taxonomy" id="637954"/>
    <lineage>
        <taxon>Eukaryota</taxon>
        <taxon>Metazoa</taxon>
        <taxon>Chordata</taxon>
        <taxon>Craniata</taxon>
        <taxon>Vertebrata</taxon>
        <taxon>Euteleostomi</taxon>
        <taxon>Actinopterygii</taxon>
        <taxon>Neopterygii</taxon>
        <taxon>Teleostei</taxon>
        <taxon>Neoteleostei</taxon>
        <taxon>Acanthomorphata</taxon>
        <taxon>Gobiaria</taxon>
        <taxon>Gobiiformes</taxon>
        <taxon>Gobioidei</taxon>
        <taxon>Gobiidae</taxon>
        <taxon>Gobiinae</taxon>
        <taxon>Knipowitschia</taxon>
    </lineage>
</organism>
<evidence type="ECO:0000313" key="2">
    <source>
        <dbReference type="EMBL" id="CAL1594642.1"/>
    </source>
</evidence>
<dbReference type="AlphaFoldDB" id="A0AAV2L5L3"/>
<gene>
    <name evidence="2" type="ORF">KC01_LOCUS23594</name>
</gene>
<accession>A0AAV2L5L3</accession>
<keyword evidence="1" id="KW-1133">Transmembrane helix</keyword>
<reference evidence="2 3" key="1">
    <citation type="submission" date="2024-04" db="EMBL/GenBank/DDBJ databases">
        <authorList>
            <person name="Waldvogel A.-M."/>
            <person name="Schoenle A."/>
        </authorList>
    </citation>
    <scope>NUCLEOTIDE SEQUENCE [LARGE SCALE GENOMIC DNA]</scope>
</reference>